<dbReference type="RefSeq" id="WP_055429972.1">
    <property type="nucleotide sequence ID" value="NZ_FOIW01000002.1"/>
</dbReference>
<dbReference type="EMBL" id="CP015105">
    <property type="protein sequence ID" value="ASJ11481.1"/>
    <property type="molecule type" value="Genomic_DNA"/>
</dbReference>
<evidence type="ECO:0000313" key="4">
    <source>
        <dbReference type="Proteomes" id="UP000051862"/>
    </source>
</evidence>
<proteinExistence type="predicted"/>
<reference evidence="1 6" key="2">
    <citation type="submission" date="2016-04" db="EMBL/GenBank/DDBJ databases">
        <title>Complete genome sequence of Thermococcus thioreducens type strain OGL-20P.</title>
        <authorList>
            <person name="Oger P.M."/>
        </authorList>
    </citation>
    <scope>NUCLEOTIDE SEQUENCE [LARGE SCALE GENOMIC DNA]</scope>
    <source>
        <strain evidence="1 6">OGL-20P</strain>
    </source>
</reference>
<dbReference type="OrthoDB" id="88281at2157"/>
<dbReference type="EMBL" id="LIXN01000015">
    <property type="protein sequence ID" value="KQH81902.1"/>
    <property type="molecule type" value="Genomic_DNA"/>
</dbReference>
<dbReference type="EMBL" id="FOIW01000002">
    <property type="protein sequence ID" value="SEW05902.1"/>
    <property type="molecule type" value="Genomic_DNA"/>
</dbReference>
<evidence type="ECO:0000313" key="1">
    <source>
        <dbReference type="EMBL" id="ASJ11481.1"/>
    </source>
</evidence>
<reference evidence="2 4" key="1">
    <citation type="submission" date="2015-08" db="EMBL/GenBank/DDBJ databases">
        <title>Thermococcus thioreducens DSM 14981 genome sequencing.</title>
        <authorList>
            <person name="Hong S.-J."/>
            <person name="Kim M.-C."/>
            <person name="Shin J.-H."/>
        </authorList>
    </citation>
    <scope>NUCLEOTIDE SEQUENCE [LARGE SCALE GENOMIC DNA]</scope>
    <source>
        <strain evidence="2 4">DSM 14981</strain>
    </source>
</reference>
<sequence length="121" mass="13905">MVEIRVKALTREATEIARESGLIAVPEYRTADGTRIDLAILSDGKKLLAVEFENSYKWIRQRLLYNIVKASRAGFSELWVVYPFQVPSLGWINEYAMELGVELKILGPEEFMEKIRSIRAQ</sequence>
<evidence type="ECO:0000313" key="5">
    <source>
        <dbReference type="Proteomes" id="UP000182125"/>
    </source>
</evidence>
<evidence type="ECO:0000313" key="6">
    <source>
        <dbReference type="Proteomes" id="UP000250136"/>
    </source>
</evidence>
<protein>
    <recommendedName>
        <fullName evidence="7">Endonuclease</fullName>
    </recommendedName>
</protein>
<name>A0A0Q2RD90_9EURY</name>
<reference evidence="3 5" key="3">
    <citation type="submission" date="2016-10" db="EMBL/GenBank/DDBJ databases">
        <authorList>
            <person name="de Groot N.N."/>
        </authorList>
    </citation>
    <scope>NUCLEOTIDE SEQUENCE [LARGE SCALE GENOMIC DNA]</scope>
    <source>
        <strain evidence="3 5">OGL-20</strain>
    </source>
</reference>
<keyword evidence="6" id="KW-1185">Reference proteome</keyword>
<dbReference type="STRING" id="277988.SAMN05216170_1307"/>
<evidence type="ECO:0000313" key="3">
    <source>
        <dbReference type="EMBL" id="SEW05902.1"/>
    </source>
</evidence>
<dbReference type="Proteomes" id="UP000182125">
    <property type="component" value="Unassembled WGS sequence"/>
</dbReference>
<organism evidence="2 4">
    <name type="scientific">Thermococcus thioreducens</name>
    <dbReference type="NCBI Taxonomy" id="277988"/>
    <lineage>
        <taxon>Archaea</taxon>
        <taxon>Methanobacteriati</taxon>
        <taxon>Methanobacteriota</taxon>
        <taxon>Thermococci</taxon>
        <taxon>Thermococcales</taxon>
        <taxon>Thermococcaceae</taxon>
        <taxon>Thermococcus</taxon>
    </lineage>
</organism>
<dbReference type="KEGG" id="ttd:A3L14_00635"/>
<accession>A0A0Q2RD90</accession>
<evidence type="ECO:0008006" key="7">
    <source>
        <dbReference type="Google" id="ProtNLM"/>
    </source>
</evidence>
<dbReference type="AlphaFoldDB" id="A0A0Q2RD90"/>
<dbReference type="PATRIC" id="fig|277988.4.peg.1934"/>
<gene>
    <name evidence="1" type="ORF">A3L14_00635</name>
    <name evidence="2" type="ORF">AMR53_09190</name>
    <name evidence="3" type="ORF">SAMN05216170_1307</name>
</gene>
<dbReference type="Proteomes" id="UP000051862">
    <property type="component" value="Unassembled WGS sequence"/>
</dbReference>
<evidence type="ECO:0000313" key="2">
    <source>
        <dbReference type="EMBL" id="KQH81902.1"/>
    </source>
</evidence>
<dbReference type="Proteomes" id="UP000250136">
    <property type="component" value="Chromosome"/>
</dbReference>